<feature type="transmembrane region" description="Helical" evidence="9">
    <location>
        <begin position="53"/>
        <end position="76"/>
    </location>
</feature>
<dbReference type="RefSeq" id="WP_188354750.1">
    <property type="nucleotide sequence ID" value="NZ_BMDH01000001.1"/>
</dbReference>
<keyword evidence="3" id="KW-1003">Cell membrane</keyword>
<dbReference type="FunFam" id="3.40.50.300:FF:000854">
    <property type="entry name" value="Multidrug ABC transporter ATP-binding protein"/>
    <property type="match status" value="1"/>
</dbReference>
<dbReference type="SUPFAM" id="SSF90123">
    <property type="entry name" value="ABC transporter transmembrane region"/>
    <property type="match status" value="1"/>
</dbReference>
<feature type="transmembrane region" description="Helical" evidence="9">
    <location>
        <begin position="12"/>
        <end position="33"/>
    </location>
</feature>
<keyword evidence="5" id="KW-0547">Nucleotide-binding</keyword>
<dbReference type="PANTHER" id="PTHR43394">
    <property type="entry name" value="ATP-DEPENDENT PERMEASE MDL1, MITOCHONDRIAL"/>
    <property type="match status" value="1"/>
</dbReference>
<dbReference type="InterPro" id="IPR027417">
    <property type="entry name" value="P-loop_NTPase"/>
</dbReference>
<dbReference type="GO" id="GO:0005886">
    <property type="term" value="C:plasma membrane"/>
    <property type="evidence" value="ECO:0007669"/>
    <property type="project" value="UniProtKB-SubCell"/>
</dbReference>
<dbReference type="Proteomes" id="UP000619536">
    <property type="component" value="Unassembled WGS sequence"/>
</dbReference>
<dbReference type="InterPro" id="IPR003593">
    <property type="entry name" value="AAA+_ATPase"/>
</dbReference>
<sequence length="575" mass="63573">MGKVIHDYMKSRLWQVLLLLVLQCVQAALMLYLPNLNADIINEGVASGQESQIWHYGWQMLGLSVIQVIVAIAATWSASRVATDIAYELRRDYFGAVEQFSLQEVEHFSAGSLITRATNDVQQVQMMLFQGLNIVLQAPIMFIGGIILASRQDGPLTWTLAVIIPIIIIVAGALMGTMGPLFKKLQARLDTLNLIIREQITGVRVIRAFTREATEAQRFGEANDRMRTVMVAVGRLMSLMMPLMMLIMNISNIAIMWFGAHRIDSGGMPIGNLQAFIQYLMMILISLMMASMMMVMLPRAVVSAKRVVEVRDTPCAIQAPEQPYHPTDPKGVIEFKHVSFQYPGAQDPVLDDLSFTIAPGTTTAIIGSTGSGKSSIIRVAQRMFDVSQGQVLVDGHDVREYDPHELASLFGTVPQRSLLFSGTIASNLKFGNPHATEEDMWQALRIAQAEDFVRELPEGLDAPVAQGGTNFSGGQRQRLCIARAIMRKPAVFTFDDSFSALDFATDKALRTALKPITRQTSVIIVAQRISTVMDADTIIVMDNGRMVGIGKHQELLANCPTYRQIADSQLNQEEQ</sequence>
<evidence type="ECO:0000256" key="4">
    <source>
        <dbReference type="ARBA" id="ARBA00022692"/>
    </source>
</evidence>
<dbReference type="PROSITE" id="PS50929">
    <property type="entry name" value="ABC_TM1F"/>
    <property type="match status" value="1"/>
</dbReference>
<evidence type="ECO:0000259" key="11">
    <source>
        <dbReference type="PROSITE" id="PS50929"/>
    </source>
</evidence>
<dbReference type="Pfam" id="PF00664">
    <property type="entry name" value="ABC_membrane"/>
    <property type="match status" value="1"/>
</dbReference>
<dbReference type="InterPro" id="IPR003439">
    <property type="entry name" value="ABC_transporter-like_ATP-bd"/>
</dbReference>
<dbReference type="PANTHER" id="PTHR43394:SF1">
    <property type="entry name" value="ATP-BINDING CASSETTE SUB-FAMILY B MEMBER 10, MITOCHONDRIAL"/>
    <property type="match status" value="1"/>
</dbReference>
<evidence type="ECO:0000256" key="5">
    <source>
        <dbReference type="ARBA" id="ARBA00022741"/>
    </source>
</evidence>
<evidence type="ECO:0000259" key="10">
    <source>
        <dbReference type="PROSITE" id="PS50893"/>
    </source>
</evidence>
<keyword evidence="2" id="KW-0813">Transport</keyword>
<dbReference type="GO" id="GO:0005524">
    <property type="term" value="F:ATP binding"/>
    <property type="evidence" value="ECO:0007669"/>
    <property type="project" value="UniProtKB-KW"/>
</dbReference>
<feature type="domain" description="ABC transporter" evidence="10">
    <location>
        <begin position="333"/>
        <end position="568"/>
    </location>
</feature>
<evidence type="ECO:0000256" key="9">
    <source>
        <dbReference type="SAM" id="Phobius"/>
    </source>
</evidence>
<dbReference type="FunFam" id="1.20.1560.10:FF:000040">
    <property type="entry name" value="Multidrug ABC transporter ATP-binding protein"/>
    <property type="match status" value="1"/>
</dbReference>
<dbReference type="InterPro" id="IPR017871">
    <property type="entry name" value="ABC_transporter-like_CS"/>
</dbReference>
<dbReference type="Gene3D" id="1.20.1560.10">
    <property type="entry name" value="ABC transporter type 1, transmembrane domain"/>
    <property type="match status" value="1"/>
</dbReference>
<organism evidence="12 13">
    <name type="scientific">Galliscardovia ingluviei</name>
    <dbReference type="NCBI Taxonomy" id="1769422"/>
    <lineage>
        <taxon>Bacteria</taxon>
        <taxon>Bacillati</taxon>
        <taxon>Actinomycetota</taxon>
        <taxon>Actinomycetes</taxon>
        <taxon>Bifidobacteriales</taxon>
        <taxon>Bifidobacteriaceae</taxon>
        <taxon>Galliscardovia</taxon>
    </lineage>
</organism>
<dbReference type="Gene3D" id="3.40.50.300">
    <property type="entry name" value="P-loop containing nucleotide triphosphate hydrolases"/>
    <property type="match status" value="1"/>
</dbReference>
<evidence type="ECO:0000256" key="1">
    <source>
        <dbReference type="ARBA" id="ARBA00004651"/>
    </source>
</evidence>
<feature type="transmembrane region" description="Helical" evidence="9">
    <location>
        <begin position="236"/>
        <end position="257"/>
    </location>
</feature>
<keyword evidence="4 9" id="KW-0812">Transmembrane</keyword>
<comment type="subcellular location">
    <subcellularLocation>
        <location evidence="1">Cell membrane</location>
        <topology evidence="1">Multi-pass membrane protein</topology>
    </subcellularLocation>
</comment>
<dbReference type="CDD" id="cd18548">
    <property type="entry name" value="ABC_6TM_Tm287_like"/>
    <property type="match status" value="1"/>
</dbReference>
<feature type="transmembrane region" description="Helical" evidence="9">
    <location>
        <begin position="156"/>
        <end position="178"/>
    </location>
</feature>
<dbReference type="SUPFAM" id="SSF52540">
    <property type="entry name" value="P-loop containing nucleoside triphosphate hydrolases"/>
    <property type="match status" value="1"/>
</dbReference>
<evidence type="ECO:0000256" key="8">
    <source>
        <dbReference type="ARBA" id="ARBA00023136"/>
    </source>
</evidence>
<evidence type="ECO:0000256" key="3">
    <source>
        <dbReference type="ARBA" id="ARBA00022475"/>
    </source>
</evidence>
<protein>
    <submittedName>
        <fullName evidence="12">Multidrug ABC transporter ATP-binding protein</fullName>
    </submittedName>
</protein>
<reference evidence="12" key="1">
    <citation type="journal article" date="2014" name="Int. J. Syst. Evol. Microbiol.">
        <title>Complete genome sequence of Corynebacterium casei LMG S-19264T (=DSM 44701T), isolated from a smear-ripened cheese.</title>
        <authorList>
            <consortium name="US DOE Joint Genome Institute (JGI-PGF)"/>
            <person name="Walter F."/>
            <person name="Albersmeier A."/>
            <person name="Kalinowski J."/>
            <person name="Ruckert C."/>
        </authorList>
    </citation>
    <scope>NUCLEOTIDE SEQUENCE</scope>
    <source>
        <strain evidence="12">CCM 8606</strain>
    </source>
</reference>
<gene>
    <name evidence="12" type="ORF">GCM10007377_06160</name>
</gene>
<accession>A0A8J3AHL4</accession>
<evidence type="ECO:0000256" key="7">
    <source>
        <dbReference type="ARBA" id="ARBA00022989"/>
    </source>
</evidence>
<dbReference type="PROSITE" id="PS50893">
    <property type="entry name" value="ABC_TRANSPORTER_2"/>
    <property type="match status" value="1"/>
</dbReference>
<dbReference type="GO" id="GO:0016887">
    <property type="term" value="F:ATP hydrolysis activity"/>
    <property type="evidence" value="ECO:0007669"/>
    <property type="project" value="InterPro"/>
</dbReference>
<name>A0A8J3AHL4_9BIFI</name>
<reference evidence="12" key="2">
    <citation type="submission" date="2020-09" db="EMBL/GenBank/DDBJ databases">
        <authorList>
            <person name="Sun Q."/>
            <person name="Sedlacek I."/>
        </authorList>
    </citation>
    <scope>NUCLEOTIDE SEQUENCE</scope>
    <source>
        <strain evidence="12">CCM 8606</strain>
    </source>
</reference>
<dbReference type="InterPro" id="IPR011527">
    <property type="entry name" value="ABC1_TM_dom"/>
</dbReference>
<dbReference type="AlphaFoldDB" id="A0A8J3AHL4"/>
<dbReference type="PROSITE" id="PS00211">
    <property type="entry name" value="ABC_TRANSPORTER_1"/>
    <property type="match status" value="1"/>
</dbReference>
<dbReference type="InterPro" id="IPR039421">
    <property type="entry name" value="Type_1_exporter"/>
</dbReference>
<feature type="transmembrane region" description="Helical" evidence="9">
    <location>
        <begin position="277"/>
        <end position="297"/>
    </location>
</feature>
<evidence type="ECO:0000313" key="13">
    <source>
        <dbReference type="Proteomes" id="UP000619536"/>
    </source>
</evidence>
<dbReference type="GO" id="GO:0015421">
    <property type="term" value="F:ABC-type oligopeptide transporter activity"/>
    <property type="evidence" value="ECO:0007669"/>
    <property type="project" value="TreeGrafter"/>
</dbReference>
<keyword evidence="6 12" id="KW-0067">ATP-binding</keyword>
<keyword evidence="7 9" id="KW-1133">Transmembrane helix</keyword>
<keyword evidence="8 9" id="KW-0472">Membrane</keyword>
<proteinExistence type="predicted"/>
<feature type="transmembrane region" description="Helical" evidence="9">
    <location>
        <begin position="132"/>
        <end position="150"/>
    </location>
</feature>
<comment type="caution">
    <text evidence="12">The sequence shown here is derived from an EMBL/GenBank/DDBJ whole genome shotgun (WGS) entry which is preliminary data.</text>
</comment>
<dbReference type="Pfam" id="PF00005">
    <property type="entry name" value="ABC_tran"/>
    <property type="match status" value="1"/>
</dbReference>
<evidence type="ECO:0000256" key="2">
    <source>
        <dbReference type="ARBA" id="ARBA00022448"/>
    </source>
</evidence>
<feature type="domain" description="ABC transmembrane type-1" evidence="11">
    <location>
        <begin position="17"/>
        <end position="299"/>
    </location>
</feature>
<evidence type="ECO:0000313" key="12">
    <source>
        <dbReference type="EMBL" id="GGI13478.1"/>
    </source>
</evidence>
<keyword evidence="13" id="KW-1185">Reference proteome</keyword>
<dbReference type="EMBL" id="BMDH01000001">
    <property type="protein sequence ID" value="GGI13478.1"/>
    <property type="molecule type" value="Genomic_DNA"/>
</dbReference>
<dbReference type="InterPro" id="IPR036640">
    <property type="entry name" value="ABC1_TM_sf"/>
</dbReference>
<dbReference type="SMART" id="SM00382">
    <property type="entry name" value="AAA"/>
    <property type="match status" value="1"/>
</dbReference>
<evidence type="ECO:0000256" key="6">
    <source>
        <dbReference type="ARBA" id="ARBA00022840"/>
    </source>
</evidence>